<dbReference type="PIRSF" id="PIRSF031982">
    <property type="entry name" value="UCP031982_abhydr"/>
    <property type="match status" value="1"/>
</dbReference>
<feature type="chain" id="PRO_5011436359" evidence="4">
    <location>
        <begin position="20"/>
        <end position="338"/>
    </location>
</feature>
<dbReference type="InterPro" id="IPR029058">
    <property type="entry name" value="AB_hydrolase_fold"/>
</dbReference>
<name>A0A1I5L796_9HYPH</name>
<dbReference type="AlphaFoldDB" id="A0A1I5L796"/>
<evidence type="ECO:0000313" key="5">
    <source>
        <dbReference type="EMBL" id="SFO93068.1"/>
    </source>
</evidence>
<evidence type="ECO:0000256" key="2">
    <source>
        <dbReference type="ARBA" id="ARBA00022963"/>
    </source>
</evidence>
<dbReference type="EMBL" id="FOVR01000016">
    <property type="protein sequence ID" value="SFO93068.1"/>
    <property type="molecule type" value="Genomic_DNA"/>
</dbReference>
<feature type="signal peptide" evidence="4">
    <location>
        <begin position="1"/>
        <end position="19"/>
    </location>
</feature>
<gene>
    <name evidence="5" type="ORF">SAMN04488056_11617</name>
</gene>
<reference evidence="5 6" key="1">
    <citation type="submission" date="2016-10" db="EMBL/GenBank/DDBJ databases">
        <authorList>
            <person name="de Groot N.N."/>
        </authorList>
    </citation>
    <scope>NUCLEOTIDE SEQUENCE [LARGE SCALE GENOMIC DNA]</scope>
    <source>
        <strain evidence="5 6">CGMCC 1.9157</strain>
    </source>
</reference>
<keyword evidence="1 5" id="KW-0378">Hydrolase</keyword>
<dbReference type="InterPro" id="IPR016986">
    <property type="entry name" value="UCP031982_abhydr"/>
</dbReference>
<dbReference type="PANTHER" id="PTHR10272">
    <property type="entry name" value="PLATELET-ACTIVATING FACTOR ACETYLHYDROLASE"/>
    <property type="match status" value="1"/>
</dbReference>
<dbReference type="STRING" id="655353.SAMN04488056_11617"/>
<keyword evidence="6" id="KW-1185">Reference proteome</keyword>
<keyword evidence="4" id="KW-0732">Signal</keyword>
<keyword evidence="3" id="KW-0443">Lipid metabolism</keyword>
<evidence type="ECO:0000313" key="6">
    <source>
        <dbReference type="Proteomes" id="UP000199236"/>
    </source>
</evidence>
<protein>
    <submittedName>
        <fullName evidence="5">Predicted dienelactone hydrolase</fullName>
    </submittedName>
</protein>
<dbReference type="Proteomes" id="UP000199236">
    <property type="component" value="Unassembled WGS sequence"/>
</dbReference>
<evidence type="ECO:0000256" key="4">
    <source>
        <dbReference type="SAM" id="SignalP"/>
    </source>
</evidence>
<proteinExistence type="predicted"/>
<dbReference type="PANTHER" id="PTHR10272:SF0">
    <property type="entry name" value="PLATELET-ACTIVATING FACTOR ACETYLHYDROLASE"/>
    <property type="match status" value="1"/>
</dbReference>
<sequence length="338" mass="36397">MRLILSLLAILFFSHSGTAAPTDHMTGFRQISLAGSDVMMWYPTDQTAPITKVAENKVFFGVDVIKQAPIADAPHPLVILSHGYSGLWRNQAWLAGHLARAGYVVASFNHSGTSFPDMNPSWAKDLTERPHQVSRILSALLQDPFFGSTIDQSRISVIGHSLGGSTALLLAGGTFSPSRLLDACGDDTSKMVCTVYRKGGLTQSMAPVSARDERVSSVVLLDMEGIHAFTPDSLASIEIPLLALASGVEDPALPIDWESRQQAALLPTSVSRYAEVIGATHFSFMSRCKPGASALLEQDAYVCEGETAPREQLHQQIAQTILTFLRSGKHLVSALQAP</sequence>
<evidence type="ECO:0000256" key="1">
    <source>
        <dbReference type="ARBA" id="ARBA00022801"/>
    </source>
</evidence>
<dbReference type="SUPFAM" id="SSF53474">
    <property type="entry name" value="alpha/beta-Hydrolases"/>
    <property type="match status" value="1"/>
</dbReference>
<dbReference type="GO" id="GO:0016042">
    <property type="term" value="P:lipid catabolic process"/>
    <property type="evidence" value="ECO:0007669"/>
    <property type="project" value="UniProtKB-KW"/>
</dbReference>
<keyword evidence="2" id="KW-0442">Lipid degradation</keyword>
<evidence type="ECO:0000256" key="3">
    <source>
        <dbReference type="ARBA" id="ARBA00023098"/>
    </source>
</evidence>
<dbReference type="RefSeq" id="WP_090075205.1">
    <property type="nucleotide sequence ID" value="NZ_FOVR01000016.1"/>
</dbReference>
<dbReference type="GO" id="GO:0003847">
    <property type="term" value="F:1-alkyl-2-acetylglycerophosphocholine esterase activity"/>
    <property type="evidence" value="ECO:0007669"/>
    <property type="project" value="TreeGrafter"/>
</dbReference>
<accession>A0A1I5L796</accession>
<dbReference type="Gene3D" id="3.40.50.1820">
    <property type="entry name" value="alpha/beta hydrolase"/>
    <property type="match status" value="1"/>
</dbReference>
<organism evidence="5 6">
    <name type="scientific">Cohaesibacter marisflavi</name>
    <dbReference type="NCBI Taxonomy" id="655353"/>
    <lineage>
        <taxon>Bacteria</taxon>
        <taxon>Pseudomonadati</taxon>
        <taxon>Pseudomonadota</taxon>
        <taxon>Alphaproteobacteria</taxon>
        <taxon>Hyphomicrobiales</taxon>
        <taxon>Cohaesibacteraceae</taxon>
    </lineage>
</organism>